<dbReference type="KEGG" id="pti:PHATRDRAFT_11016"/>
<sequence length="91" mass="10417">QGGSGAVEYDQNVRTTPRDERFPSSNQALHCWNRYNEWLLCVKQSGDEDNCKPMRQFAESICPGIWLESFDEQRDDGSFSGIGNKFDEKGH</sequence>
<dbReference type="Pfam" id="PF02297">
    <property type="entry name" value="COX6B"/>
    <property type="match status" value="1"/>
</dbReference>
<evidence type="ECO:0000256" key="2">
    <source>
        <dbReference type="ARBA" id="ARBA00023128"/>
    </source>
</evidence>
<reference evidence="6" key="2">
    <citation type="submission" date="2008-08" db="EMBL/GenBank/DDBJ databases">
        <authorList>
            <consortium name="Diatom Consortium"/>
            <person name="Grigoriev I."/>
            <person name="Grimwood J."/>
            <person name="Kuo A."/>
            <person name="Otillar R.P."/>
            <person name="Salamov A."/>
            <person name="Detter J.C."/>
            <person name="Lindquist E."/>
            <person name="Shapiro H."/>
            <person name="Lucas S."/>
            <person name="Glavina del Rio T."/>
            <person name="Pitluck S."/>
            <person name="Rokhsar D."/>
            <person name="Bowler C."/>
        </authorList>
    </citation>
    <scope>GENOME REANNOTATION</scope>
    <source>
        <strain evidence="6">CCAP 1055/1</strain>
    </source>
</reference>
<dbReference type="PANTHER" id="PTHR46281">
    <property type="entry name" value="CYTOCHROME C OXIDASE SUBUNIT 6B"/>
    <property type="match status" value="1"/>
</dbReference>
<dbReference type="GO" id="GO:0005739">
    <property type="term" value="C:mitochondrion"/>
    <property type="evidence" value="ECO:0007669"/>
    <property type="project" value="UniProtKB-SubCell"/>
</dbReference>
<dbReference type="EMBL" id="CM000607">
    <property type="protein sequence ID" value="EEC50310.1"/>
    <property type="molecule type" value="Genomic_DNA"/>
</dbReference>
<name>B7FUS0_PHATC</name>
<dbReference type="OrthoDB" id="1107506at2759"/>
<feature type="non-terminal residue" evidence="5">
    <location>
        <position position="1"/>
    </location>
</feature>
<dbReference type="InterPro" id="IPR048280">
    <property type="entry name" value="COX6B-like"/>
</dbReference>
<dbReference type="AlphaFoldDB" id="B7FUS0"/>
<accession>B7FUS0</accession>
<gene>
    <name evidence="5" type="ORF">PHATRDRAFT_11016</name>
</gene>
<protein>
    <submittedName>
        <fullName evidence="5">Uncharacterized protein</fullName>
    </submittedName>
</protein>
<dbReference type="RefSeq" id="XP_002178645.1">
    <property type="nucleotide sequence ID" value="XM_002178609.1"/>
</dbReference>
<dbReference type="Gene3D" id="1.10.10.140">
    <property type="entry name" value="Cytochrome c oxidase, subunit VIb"/>
    <property type="match status" value="1"/>
</dbReference>
<dbReference type="HOGENOM" id="CLU_133964_2_1_1"/>
<evidence type="ECO:0000256" key="4">
    <source>
        <dbReference type="SAM" id="MobiDB-lite"/>
    </source>
</evidence>
<dbReference type="SUPFAM" id="SSF47694">
    <property type="entry name" value="Cytochrome c oxidase subunit h"/>
    <property type="match status" value="1"/>
</dbReference>
<keyword evidence="2" id="KW-0496">Mitochondrion</keyword>
<evidence type="ECO:0000256" key="1">
    <source>
        <dbReference type="ARBA" id="ARBA00004173"/>
    </source>
</evidence>
<dbReference type="Proteomes" id="UP000000759">
    <property type="component" value="Chromosome 4"/>
</dbReference>
<keyword evidence="6" id="KW-1185">Reference proteome</keyword>
<dbReference type="InterPro" id="IPR003213">
    <property type="entry name" value="Cyt_c_oxidase_su6B"/>
</dbReference>
<dbReference type="STRING" id="556484.B7FUS0"/>
<dbReference type="GO" id="GO:0045277">
    <property type="term" value="C:respiratory chain complex IV"/>
    <property type="evidence" value="ECO:0007669"/>
    <property type="project" value="InterPro"/>
</dbReference>
<dbReference type="InParanoid" id="B7FUS0"/>
<organism evidence="5 6">
    <name type="scientific">Phaeodactylum tricornutum (strain CCAP 1055/1)</name>
    <dbReference type="NCBI Taxonomy" id="556484"/>
    <lineage>
        <taxon>Eukaryota</taxon>
        <taxon>Sar</taxon>
        <taxon>Stramenopiles</taxon>
        <taxon>Ochrophyta</taxon>
        <taxon>Bacillariophyta</taxon>
        <taxon>Bacillariophyceae</taxon>
        <taxon>Bacillariophycidae</taxon>
        <taxon>Naviculales</taxon>
        <taxon>Phaeodactylaceae</taxon>
        <taxon>Phaeodactylum</taxon>
    </lineage>
</organism>
<proteinExistence type="predicted"/>
<dbReference type="GeneID" id="7198123"/>
<dbReference type="CDD" id="cd00926">
    <property type="entry name" value="Cyt_c_Oxidase_VIb"/>
    <property type="match status" value="1"/>
</dbReference>
<reference evidence="5 6" key="1">
    <citation type="journal article" date="2008" name="Nature">
        <title>The Phaeodactylum genome reveals the evolutionary history of diatom genomes.</title>
        <authorList>
            <person name="Bowler C."/>
            <person name="Allen A.E."/>
            <person name="Badger J.H."/>
            <person name="Grimwood J."/>
            <person name="Jabbari K."/>
            <person name="Kuo A."/>
            <person name="Maheswari U."/>
            <person name="Martens C."/>
            <person name="Maumus F."/>
            <person name="Otillar R.P."/>
            <person name="Rayko E."/>
            <person name="Salamov A."/>
            <person name="Vandepoele K."/>
            <person name="Beszteri B."/>
            <person name="Gruber A."/>
            <person name="Heijde M."/>
            <person name="Katinka M."/>
            <person name="Mock T."/>
            <person name="Valentin K."/>
            <person name="Verret F."/>
            <person name="Berges J.A."/>
            <person name="Brownlee C."/>
            <person name="Cadoret J.P."/>
            <person name="Chiovitti A."/>
            <person name="Choi C.J."/>
            <person name="Coesel S."/>
            <person name="De Martino A."/>
            <person name="Detter J.C."/>
            <person name="Durkin C."/>
            <person name="Falciatore A."/>
            <person name="Fournet J."/>
            <person name="Haruta M."/>
            <person name="Huysman M.J."/>
            <person name="Jenkins B.D."/>
            <person name="Jiroutova K."/>
            <person name="Jorgensen R.E."/>
            <person name="Joubert Y."/>
            <person name="Kaplan A."/>
            <person name="Kroger N."/>
            <person name="Kroth P.G."/>
            <person name="La Roche J."/>
            <person name="Lindquist E."/>
            <person name="Lommer M."/>
            <person name="Martin-Jezequel V."/>
            <person name="Lopez P.J."/>
            <person name="Lucas S."/>
            <person name="Mangogna M."/>
            <person name="McGinnis K."/>
            <person name="Medlin L.K."/>
            <person name="Montsant A."/>
            <person name="Oudot-Le Secq M.P."/>
            <person name="Napoli C."/>
            <person name="Obornik M."/>
            <person name="Parker M.S."/>
            <person name="Petit J.L."/>
            <person name="Porcel B.M."/>
            <person name="Poulsen N."/>
            <person name="Robison M."/>
            <person name="Rychlewski L."/>
            <person name="Rynearson T.A."/>
            <person name="Schmutz J."/>
            <person name="Shapiro H."/>
            <person name="Siaut M."/>
            <person name="Stanley M."/>
            <person name="Sussman M.R."/>
            <person name="Taylor A.R."/>
            <person name="Vardi A."/>
            <person name="von Dassow P."/>
            <person name="Vyverman W."/>
            <person name="Willis A."/>
            <person name="Wyrwicz L.S."/>
            <person name="Rokhsar D.S."/>
            <person name="Weissenbach J."/>
            <person name="Armbrust E.V."/>
            <person name="Green B.R."/>
            <person name="Van de Peer Y."/>
            <person name="Grigoriev I.V."/>
        </authorList>
    </citation>
    <scope>NUCLEOTIDE SEQUENCE [LARGE SCALE GENOMIC DNA]</scope>
    <source>
        <strain evidence="5 6">CCAP 1055/1</strain>
    </source>
</reference>
<feature type="region of interest" description="Disordered" evidence="4">
    <location>
        <begin position="1"/>
        <end position="23"/>
    </location>
</feature>
<evidence type="ECO:0000256" key="3">
    <source>
        <dbReference type="ARBA" id="ARBA00023157"/>
    </source>
</evidence>
<keyword evidence="3" id="KW-1015">Disulfide bond</keyword>
<evidence type="ECO:0000313" key="5">
    <source>
        <dbReference type="EMBL" id="EEC50310.1"/>
    </source>
</evidence>
<dbReference type="PANTHER" id="PTHR46281:SF8">
    <property type="entry name" value="CYTOCHROME C OXIDASE SUBUNIT 12, MITOCHONDRIAL"/>
    <property type="match status" value="1"/>
</dbReference>
<dbReference type="PaxDb" id="2850-Phatr11016"/>
<dbReference type="InterPro" id="IPR036549">
    <property type="entry name" value="CX6/COA6-like_sf"/>
</dbReference>
<evidence type="ECO:0000313" key="6">
    <source>
        <dbReference type="Proteomes" id="UP000000759"/>
    </source>
</evidence>
<dbReference type="eggNOG" id="KOG3057">
    <property type="taxonomic scope" value="Eukaryota"/>
</dbReference>
<comment type="subcellular location">
    <subcellularLocation>
        <location evidence="1">Mitochondrion</location>
    </subcellularLocation>
</comment>